<evidence type="ECO:0000256" key="1">
    <source>
        <dbReference type="SAM" id="MobiDB-lite"/>
    </source>
</evidence>
<dbReference type="Proteomes" id="UP001497383">
    <property type="component" value="Chromosome 5"/>
</dbReference>
<name>A0ABP0ZP38_9ASCO</name>
<feature type="compositionally biased region" description="Basic and acidic residues" evidence="1">
    <location>
        <begin position="227"/>
        <end position="236"/>
    </location>
</feature>
<feature type="region of interest" description="Disordered" evidence="1">
    <location>
        <begin position="66"/>
        <end position="91"/>
    </location>
</feature>
<feature type="domain" description="DnaJ homologue subfamily C member 28 conserved" evidence="2">
    <location>
        <begin position="266"/>
        <end position="338"/>
    </location>
</feature>
<evidence type="ECO:0000259" key="2">
    <source>
        <dbReference type="Pfam" id="PF09350"/>
    </source>
</evidence>
<accession>A0ABP0ZP38</accession>
<dbReference type="PANTHER" id="PTHR39394">
    <property type="entry name" value="YALI0E31793P"/>
    <property type="match status" value="1"/>
</dbReference>
<proteinExistence type="predicted"/>
<reference evidence="3 4" key="1">
    <citation type="submission" date="2024-03" db="EMBL/GenBank/DDBJ databases">
        <authorList>
            <person name="Brejova B."/>
        </authorList>
    </citation>
    <scope>NUCLEOTIDE SEQUENCE [LARGE SCALE GENOMIC DNA]</scope>
    <source>
        <strain evidence="3 4">CBS 14171</strain>
    </source>
</reference>
<sequence length="510" mass="58275">MPRGDKNQDTCAESGKSKLASIPQSNIATFPIFKSPPSLFKLAMLKSRSTQTSRLLRLPTRLWNRHQTTKPSGTTTTKNARACDDDEDVTSSSLTNEVNSAVVDRMKQILEEKITSQSSITDLRRSQDPGIQTILTKYDYGSQDSHTQAQSYIKSEPLLAHNKHARDIYNAKPWTGTESTHDANLRMLGDSAPPRHGPVGAVLRKRQVSPRERLSNARDGSLNYKLESNKSSREEDDKFREMYREKLLGPAVLLTPSTSIDFVNSLAGNRINAAINQQTGRFDHAEMESVRGKPLTQEHLNNCTDSNYFMNQILNKQEVLPPWIEAQQSIDRNVRQFRVAVDEMWFKWIVNSSVMKSVVDRAHVVDEILHFYEVNVARITFSDSNTLADSDLKYIEAKVKSLNDQVRHYNLQCPSLSGHKMKLDAAKEIRDSYWRSLEDFPERIEKWFQVNKMTRKSNLVDSSSSGASRMFKALSIKNGPEVHVNRDIDTRLHLWKAIKDIFKPQPHRRY</sequence>
<dbReference type="RefSeq" id="XP_066831087.1">
    <property type="nucleotide sequence ID" value="XM_066974338.1"/>
</dbReference>
<dbReference type="EMBL" id="OZ022409">
    <property type="protein sequence ID" value="CAK9440049.1"/>
    <property type="molecule type" value="Genomic_DNA"/>
</dbReference>
<evidence type="ECO:0000313" key="4">
    <source>
        <dbReference type="Proteomes" id="UP001497383"/>
    </source>
</evidence>
<dbReference type="GeneID" id="92209345"/>
<protein>
    <recommendedName>
        <fullName evidence="2">DnaJ homologue subfamily C member 28 conserved domain-containing protein</fullName>
    </recommendedName>
</protein>
<feature type="region of interest" description="Disordered" evidence="1">
    <location>
        <begin position="206"/>
        <end position="236"/>
    </location>
</feature>
<keyword evidence="4" id="KW-1185">Reference proteome</keyword>
<organism evidence="3 4">
    <name type="scientific">Lodderomyces beijingensis</name>
    <dbReference type="NCBI Taxonomy" id="1775926"/>
    <lineage>
        <taxon>Eukaryota</taxon>
        <taxon>Fungi</taxon>
        <taxon>Dikarya</taxon>
        <taxon>Ascomycota</taxon>
        <taxon>Saccharomycotina</taxon>
        <taxon>Pichiomycetes</taxon>
        <taxon>Debaryomycetaceae</taxon>
        <taxon>Candida/Lodderomyces clade</taxon>
        <taxon>Lodderomyces</taxon>
    </lineage>
</organism>
<dbReference type="InterPro" id="IPR018961">
    <property type="entry name" value="DnaJ_homolog_subfam-C_membr-28"/>
</dbReference>
<dbReference type="PANTHER" id="PTHR39394:SF1">
    <property type="entry name" value="DNAJ HOMOLOGUE SUBFAMILY C MEMBER 28 CONSERVED DOMAIN-CONTAINING PROTEIN"/>
    <property type="match status" value="1"/>
</dbReference>
<evidence type="ECO:0000313" key="3">
    <source>
        <dbReference type="EMBL" id="CAK9440049.1"/>
    </source>
</evidence>
<dbReference type="Pfam" id="PF09350">
    <property type="entry name" value="DJC28_CD"/>
    <property type="match status" value="1"/>
</dbReference>
<gene>
    <name evidence="3" type="ORF">LODBEIA_P41490</name>
</gene>